<dbReference type="Proteomes" id="UP000789702">
    <property type="component" value="Unassembled WGS sequence"/>
</dbReference>
<reference evidence="1" key="1">
    <citation type="submission" date="2021-06" db="EMBL/GenBank/DDBJ databases">
        <authorList>
            <person name="Kallberg Y."/>
            <person name="Tangrot J."/>
            <person name="Rosling A."/>
        </authorList>
    </citation>
    <scope>NUCLEOTIDE SEQUENCE</scope>
    <source>
        <strain evidence="1">IL203A</strain>
    </source>
</reference>
<dbReference type="EMBL" id="CAJVPU010001147">
    <property type="protein sequence ID" value="CAG8472707.1"/>
    <property type="molecule type" value="Genomic_DNA"/>
</dbReference>
<evidence type="ECO:0000313" key="2">
    <source>
        <dbReference type="Proteomes" id="UP000789702"/>
    </source>
</evidence>
<organism evidence="1 2">
    <name type="scientific">Dentiscutata heterogama</name>
    <dbReference type="NCBI Taxonomy" id="1316150"/>
    <lineage>
        <taxon>Eukaryota</taxon>
        <taxon>Fungi</taxon>
        <taxon>Fungi incertae sedis</taxon>
        <taxon>Mucoromycota</taxon>
        <taxon>Glomeromycotina</taxon>
        <taxon>Glomeromycetes</taxon>
        <taxon>Diversisporales</taxon>
        <taxon>Gigasporaceae</taxon>
        <taxon>Dentiscutata</taxon>
    </lineage>
</organism>
<protein>
    <submittedName>
        <fullName evidence="1">7394_t:CDS:1</fullName>
    </submittedName>
</protein>
<comment type="caution">
    <text evidence="1">The sequence shown here is derived from an EMBL/GenBank/DDBJ whole genome shotgun (WGS) entry which is preliminary data.</text>
</comment>
<accession>A0ACA9KIN2</accession>
<proteinExistence type="predicted"/>
<sequence>MDSFLLTDSLLRNLLRVQRHLQESPAAVIHITDDIIEFLDGQGNPVKITMASDINGAASSESRILLFYEDLQRIGDPILELEKPERDSWTQQIDYLYIRLHLDRVYRLYYTHGVYNLLVTCHLSANSLAAMNKEENVSLLEEV</sequence>
<evidence type="ECO:0000313" key="1">
    <source>
        <dbReference type="EMBL" id="CAG8472707.1"/>
    </source>
</evidence>
<name>A0ACA9KIN2_9GLOM</name>
<gene>
    <name evidence="1" type="ORF">DHETER_LOCUS1787</name>
</gene>
<keyword evidence="2" id="KW-1185">Reference proteome</keyword>